<feature type="transmembrane region" description="Helical" evidence="2">
    <location>
        <begin position="159"/>
        <end position="182"/>
    </location>
</feature>
<feature type="region of interest" description="Disordered" evidence="1">
    <location>
        <begin position="412"/>
        <end position="439"/>
    </location>
</feature>
<dbReference type="OrthoDB" id="2591106at2759"/>
<evidence type="ECO:0000313" key="5">
    <source>
        <dbReference type="Proteomes" id="UP000813824"/>
    </source>
</evidence>
<feature type="transmembrane region" description="Helical" evidence="2">
    <location>
        <begin position="342"/>
        <end position="362"/>
    </location>
</feature>
<feature type="transmembrane region" description="Helical" evidence="2">
    <location>
        <begin position="1089"/>
        <end position="1109"/>
    </location>
</feature>
<keyword evidence="2" id="KW-1133">Transmembrane helix</keyword>
<sequence length="1322" mass="145051">MTTSATAPVIHLTPRPKRHFQHTASSDSQPPQLWWTTSGGSTFIPGSSQTPQSSLPAPSQTPVLQSSIIASTTGWGLSSTQAGPSNPTSPVPQQSPSVNLYTSTLPVTITEGSSTFVSLSQSVYTSTSVATALPESATISSSLRTNPVCIGDGLDASSIGLLSTILIPTAIGLLIWLLFAIIRPRYRQVYGLREWFVQQSLRPKPLDTSLWAFLFPHVPLVPSVPTDVDDAGKSTGKDAQLFPSDELLMQRTLWVCFLIVLGWSVLALVGLLPVYTVSTPCLATSASPASFTGAYSVLQDLSLLRLLQLLDNISVSTSTQSALISREVIDGHDYAPAARTRVIILTVLAIVLGLLPVLWKIIREFNRLTNHRRQWLEVKCRNQEMGWLSIRYNPGFVGWGERRLKDFIQKSGLSSSLDTPEGSRSRRGARRRDRDADEEDAQLQIDVQGLFSIGDTERLALLIEERDEILENLEIAETKYISSFKLSTPDPSIADFTPISRGIPGDPNHPERPYISRPRPLAATVSQRRRRRNPAYGSSSLPPPTSYVMPSQYYKLRVSEGISGGQFTDGDPPAPPLGPSFTDSINSRVVGSRFHEVNRNSEAYGQLPLGSQVMIEKNGEVVPVFTDSPLPDTALYGPNVHSSWDTAAFNEGIPAHHWLPLQQGPNTIAEVPEDDWVDVMHEAPEAFEHGEDYDTQGSSRRRPRPPRNKNGTPPDERRETFPLRNRGPAEVDEQPPPHLRLQPRQPFVRPLSGVDHDDLGHIYADISLWRSRLKAINDEINEAQTESYNDIADGARIKGWLLIGKGLRHIPGIQLIEGRAKEDIRWDELQNEGGFMRGLAFWTIVVTVAILLGIGLTAVAGLSLATAPDIGHYFPFFQSISSGNRLGAGVAVGLAAAVGATLFISIALMIVHYTGQVGNSVSVSGTQLRVFKAIFYILTIIAATWLFAIGAVLFAMRAFNQGTAESASVANGAIYMSAFAMILVMNVAFIFPALLMLQPLRLRKVIQAEKLAVTPRQRFRAVYPRTYNPAYAMSCCILAVMLASAFALIFPLLGPAVVLLLFLTLIAHRFLIGYVYGRTHSQTGGILQIWLLKRFGTLLAFQPLVLGLILLSRNFWVEGGILCGAALFVVVFVESYCTWKTRLPGRRSLAPVTRDSLDTFMRAARPTQNRDIDEESTSLVSSGRNTRARGSFASVLEMMSLTLAVMPSANQSRGPIPLETETLNDLTATERAARTHPDAPPHLPPLPFADHAEEMSGILYAPELLAPAPVIWLPNDVGGIARSEAYDLQRYHNLRVTLDVRAKEDVLPRRSTSPHPSTPRRS</sequence>
<dbReference type="InterPro" id="IPR003864">
    <property type="entry name" value="CSC1/OSCA1-like_7TM"/>
</dbReference>
<dbReference type="GO" id="GO:0005886">
    <property type="term" value="C:plasma membrane"/>
    <property type="evidence" value="ECO:0007669"/>
    <property type="project" value="TreeGrafter"/>
</dbReference>
<keyword evidence="2" id="KW-0812">Transmembrane</keyword>
<feature type="compositionally biased region" description="Low complexity" evidence="1">
    <location>
        <begin position="84"/>
        <end position="97"/>
    </location>
</feature>
<feature type="transmembrane region" description="Helical" evidence="2">
    <location>
        <begin position="1030"/>
        <end position="1050"/>
    </location>
</feature>
<feature type="compositionally biased region" description="Polar residues" evidence="1">
    <location>
        <begin position="22"/>
        <end position="62"/>
    </location>
</feature>
<evidence type="ECO:0000256" key="2">
    <source>
        <dbReference type="SAM" id="Phobius"/>
    </source>
</evidence>
<feature type="region of interest" description="Disordered" evidence="1">
    <location>
        <begin position="685"/>
        <end position="744"/>
    </location>
</feature>
<feature type="transmembrane region" description="Helical" evidence="2">
    <location>
        <begin position="1115"/>
        <end position="1137"/>
    </location>
</feature>
<dbReference type="InterPro" id="IPR045122">
    <property type="entry name" value="Csc1-like"/>
</dbReference>
<dbReference type="Proteomes" id="UP000813824">
    <property type="component" value="Unassembled WGS sequence"/>
</dbReference>
<feature type="transmembrane region" description="Helical" evidence="2">
    <location>
        <begin position="253"/>
        <end position="275"/>
    </location>
</feature>
<feature type="transmembrane region" description="Helical" evidence="2">
    <location>
        <begin position="839"/>
        <end position="866"/>
    </location>
</feature>
<organism evidence="4 5">
    <name type="scientific">Cristinia sonorae</name>
    <dbReference type="NCBI Taxonomy" id="1940300"/>
    <lineage>
        <taxon>Eukaryota</taxon>
        <taxon>Fungi</taxon>
        <taxon>Dikarya</taxon>
        <taxon>Basidiomycota</taxon>
        <taxon>Agaricomycotina</taxon>
        <taxon>Agaricomycetes</taxon>
        <taxon>Agaricomycetidae</taxon>
        <taxon>Agaricales</taxon>
        <taxon>Pleurotineae</taxon>
        <taxon>Stephanosporaceae</taxon>
        <taxon>Cristinia</taxon>
    </lineage>
</organism>
<feature type="domain" description="CSC1/OSCA1-like 7TM region" evidence="3">
    <location>
        <begin position="839"/>
        <end position="1108"/>
    </location>
</feature>
<proteinExistence type="predicted"/>
<feature type="transmembrane region" description="Helical" evidence="2">
    <location>
        <begin position="974"/>
        <end position="997"/>
    </location>
</feature>
<feature type="region of interest" description="Disordered" evidence="1">
    <location>
        <begin position="497"/>
        <end position="544"/>
    </location>
</feature>
<gene>
    <name evidence="4" type="ORF">BXZ70DRAFT_289357</name>
</gene>
<feature type="transmembrane region" description="Helical" evidence="2">
    <location>
        <begin position="933"/>
        <end position="954"/>
    </location>
</feature>
<keyword evidence="5" id="KW-1185">Reference proteome</keyword>
<dbReference type="GO" id="GO:0005227">
    <property type="term" value="F:calcium-activated cation channel activity"/>
    <property type="evidence" value="ECO:0007669"/>
    <property type="project" value="InterPro"/>
</dbReference>
<evidence type="ECO:0000256" key="1">
    <source>
        <dbReference type="SAM" id="MobiDB-lite"/>
    </source>
</evidence>
<protein>
    <recommendedName>
        <fullName evidence="3">CSC1/OSCA1-like 7TM region domain-containing protein</fullName>
    </recommendedName>
</protein>
<comment type="caution">
    <text evidence="4">The sequence shown here is derived from an EMBL/GenBank/DDBJ whole genome shotgun (WGS) entry which is preliminary data.</text>
</comment>
<feature type="transmembrane region" description="Helical" evidence="2">
    <location>
        <begin position="886"/>
        <end position="912"/>
    </location>
</feature>
<reference evidence="4" key="1">
    <citation type="journal article" date="2021" name="New Phytol.">
        <title>Evolutionary innovations through gain and loss of genes in the ectomycorrhizal Boletales.</title>
        <authorList>
            <person name="Wu G."/>
            <person name="Miyauchi S."/>
            <person name="Morin E."/>
            <person name="Kuo A."/>
            <person name="Drula E."/>
            <person name="Varga T."/>
            <person name="Kohler A."/>
            <person name="Feng B."/>
            <person name="Cao Y."/>
            <person name="Lipzen A."/>
            <person name="Daum C."/>
            <person name="Hundley H."/>
            <person name="Pangilinan J."/>
            <person name="Johnson J."/>
            <person name="Barry K."/>
            <person name="LaButti K."/>
            <person name="Ng V."/>
            <person name="Ahrendt S."/>
            <person name="Min B."/>
            <person name="Choi I.G."/>
            <person name="Park H."/>
            <person name="Plett J.M."/>
            <person name="Magnuson J."/>
            <person name="Spatafora J.W."/>
            <person name="Nagy L.G."/>
            <person name="Henrissat B."/>
            <person name="Grigoriev I.V."/>
            <person name="Yang Z.L."/>
            <person name="Xu J."/>
            <person name="Martin F.M."/>
        </authorList>
    </citation>
    <scope>NUCLEOTIDE SEQUENCE</scope>
    <source>
        <strain evidence="4">KKN 215</strain>
    </source>
</reference>
<dbReference type="EMBL" id="JAEVFJ010000020">
    <property type="protein sequence ID" value="KAH8099276.1"/>
    <property type="molecule type" value="Genomic_DNA"/>
</dbReference>
<dbReference type="PANTHER" id="PTHR13018">
    <property type="entry name" value="PROBABLE MEMBRANE PROTEIN DUF221-RELATED"/>
    <property type="match status" value="1"/>
</dbReference>
<feature type="transmembrane region" description="Helical" evidence="2">
    <location>
        <begin position="1056"/>
        <end position="1077"/>
    </location>
</feature>
<name>A0A8K0UL05_9AGAR</name>
<dbReference type="PANTHER" id="PTHR13018:SF5">
    <property type="entry name" value="RE44586P"/>
    <property type="match status" value="1"/>
</dbReference>
<evidence type="ECO:0000259" key="3">
    <source>
        <dbReference type="Pfam" id="PF02714"/>
    </source>
</evidence>
<evidence type="ECO:0000313" key="4">
    <source>
        <dbReference type="EMBL" id="KAH8099276.1"/>
    </source>
</evidence>
<accession>A0A8K0UL05</accession>
<feature type="region of interest" description="Disordered" evidence="1">
    <location>
        <begin position="75"/>
        <end position="97"/>
    </location>
</feature>
<keyword evidence="2" id="KW-0472">Membrane</keyword>
<dbReference type="Pfam" id="PF02714">
    <property type="entry name" value="RSN1_7TM"/>
    <property type="match status" value="1"/>
</dbReference>
<feature type="region of interest" description="Disordered" evidence="1">
    <location>
        <begin position="1"/>
        <end position="62"/>
    </location>
</feature>